<protein>
    <submittedName>
        <fullName evidence="2">Uncharacterized protein</fullName>
    </submittedName>
</protein>
<evidence type="ECO:0000256" key="1">
    <source>
        <dbReference type="SAM" id="MobiDB-lite"/>
    </source>
</evidence>
<organism evidence="2 3">
    <name type="scientific">Pleurodeles waltl</name>
    <name type="common">Iberian ribbed newt</name>
    <dbReference type="NCBI Taxonomy" id="8319"/>
    <lineage>
        <taxon>Eukaryota</taxon>
        <taxon>Metazoa</taxon>
        <taxon>Chordata</taxon>
        <taxon>Craniata</taxon>
        <taxon>Vertebrata</taxon>
        <taxon>Euteleostomi</taxon>
        <taxon>Amphibia</taxon>
        <taxon>Batrachia</taxon>
        <taxon>Caudata</taxon>
        <taxon>Salamandroidea</taxon>
        <taxon>Salamandridae</taxon>
        <taxon>Pleurodelinae</taxon>
        <taxon>Pleurodeles</taxon>
    </lineage>
</organism>
<dbReference type="Proteomes" id="UP001066276">
    <property type="component" value="Chromosome 3_2"/>
</dbReference>
<comment type="caution">
    <text evidence="2">The sequence shown here is derived from an EMBL/GenBank/DDBJ whole genome shotgun (WGS) entry which is preliminary data.</text>
</comment>
<reference evidence="2" key="1">
    <citation type="journal article" date="2022" name="bioRxiv">
        <title>Sequencing and chromosome-scale assembly of the giantPleurodeles waltlgenome.</title>
        <authorList>
            <person name="Brown T."/>
            <person name="Elewa A."/>
            <person name="Iarovenko S."/>
            <person name="Subramanian E."/>
            <person name="Araus A.J."/>
            <person name="Petzold A."/>
            <person name="Susuki M."/>
            <person name="Suzuki K.-i.T."/>
            <person name="Hayashi T."/>
            <person name="Toyoda A."/>
            <person name="Oliveira C."/>
            <person name="Osipova E."/>
            <person name="Leigh N.D."/>
            <person name="Simon A."/>
            <person name="Yun M.H."/>
        </authorList>
    </citation>
    <scope>NUCLEOTIDE SEQUENCE</scope>
    <source>
        <strain evidence="2">20211129_DDA</strain>
        <tissue evidence="2">Liver</tissue>
    </source>
</reference>
<feature type="non-terminal residue" evidence="2">
    <location>
        <position position="1"/>
    </location>
</feature>
<sequence length="56" mass="5621">DKGGGGGSAGSTGAAASGSDRREQAGCRARTATKEEGARPETPFTPRALPQPHREA</sequence>
<accession>A0AAV7TZP4</accession>
<feature type="compositionally biased region" description="Gly residues" evidence="1">
    <location>
        <begin position="1"/>
        <end position="10"/>
    </location>
</feature>
<dbReference type="AlphaFoldDB" id="A0AAV7TZP4"/>
<keyword evidence="3" id="KW-1185">Reference proteome</keyword>
<feature type="region of interest" description="Disordered" evidence="1">
    <location>
        <begin position="1"/>
        <end position="56"/>
    </location>
</feature>
<evidence type="ECO:0000313" key="2">
    <source>
        <dbReference type="EMBL" id="KAJ1182224.1"/>
    </source>
</evidence>
<gene>
    <name evidence="2" type="ORF">NDU88_007418</name>
</gene>
<evidence type="ECO:0000313" key="3">
    <source>
        <dbReference type="Proteomes" id="UP001066276"/>
    </source>
</evidence>
<dbReference type="EMBL" id="JANPWB010000006">
    <property type="protein sequence ID" value="KAJ1182224.1"/>
    <property type="molecule type" value="Genomic_DNA"/>
</dbReference>
<feature type="non-terminal residue" evidence="2">
    <location>
        <position position="56"/>
    </location>
</feature>
<name>A0AAV7TZP4_PLEWA</name>
<proteinExistence type="predicted"/>